<protein>
    <submittedName>
        <fullName evidence="1">Regulator</fullName>
    </submittedName>
</protein>
<dbReference type="SUPFAM" id="SSF52540">
    <property type="entry name" value="P-loop containing nucleoside triphosphate hydrolases"/>
    <property type="match status" value="1"/>
</dbReference>
<dbReference type="AlphaFoldDB" id="A0A370B5Q7"/>
<dbReference type="OrthoDB" id="499349at2"/>
<dbReference type="SUPFAM" id="SSF48452">
    <property type="entry name" value="TPR-like"/>
    <property type="match status" value="2"/>
</dbReference>
<dbReference type="InterPro" id="IPR011990">
    <property type="entry name" value="TPR-like_helical_dom_sf"/>
</dbReference>
<accession>A0A370B5Q7</accession>
<dbReference type="Gene3D" id="3.40.50.300">
    <property type="entry name" value="P-loop containing nucleotide triphosphate hydrolases"/>
    <property type="match status" value="1"/>
</dbReference>
<dbReference type="PANTHER" id="PTHR47691">
    <property type="entry name" value="REGULATOR-RELATED"/>
    <property type="match status" value="1"/>
</dbReference>
<dbReference type="Proteomes" id="UP000253741">
    <property type="component" value="Unassembled WGS sequence"/>
</dbReference>
<dbReference type="PANTHER" id="PTHR47691:SF3">
    <property type="entry name" value="HTH-TYPE TRANSCRIPTIONAL REGULATOR RV0890C-RELATED"/>
    <property type="match status" value="1"/>
</dbReference>
<name>A0A370B5Q7_9ACTN</name>
<dbReference type="Gene3D" id="1.25.40.10">
    <property type="entry name" value="Tetratricopeptide repeat domain"/>
    <property type="match status" value="1"/>
</dbReference>
<reference evidence="1 2" key="1">
    <citation type="submission" date="2018-07" db="EMBL/GenBank/DDBJ databases">
        <title>Streptomyces species from bats.</title>
        <authorList>
            <person name="Dunlap C."/>
        </authorList>
    </citation>
    <scope>NUCLEOTIDE SEQUENCE [LARGE SCALE GENOMIC DNA]</scope>
    <source>
        <strain evidence="1 2">AC230</strain>
    </source>
</reference>
<comment type="caution">
    <text evidence="1">The sequence shown here is derived from an EMBL/GenBank/DDBJ whole genome shotgun (WGS) entry which is preliminary data.</text>
</comment>
<dbReference type="EMBL" id="QQNA01000203">
    <property type="protein sequence ID" value="RDG35689.1"/>
    <property type="molecule type" value="Genomic_DNA"/>
</dbReference>
<dbReference type="PRINTS" id="PR00364">
    <property type="entry name" value="DISEASERSIST"/>
</dbReference>
<organism evidence="1 2">
    <name type="scientific">Streptomyces corynorhini</name>
    <dbReference type="NCBI Taxonomy" id="2282652"/>
    <lineage>
        <taxon>Bacteria</taxon>
        <taxon>Bacillati</taxon>
        <taxon>Actinomycetota</taxon>
        <taxon>Actinomycetes</taxon>
        <taxon>Kitasatosporales</taxon>
        <taxon>Streptomycetaceae</taxon>
        <taxon>Streptomyces</taxon>
    </lineage>
</organism>
<sequence>MVGNIPEEKTSFVGRGTELRLLEGALEQHRLITLTGSGGVGKTRVALRAAERARERVERRAPEWAGAPAGTADDRPYPDGVWWVDLSPLYDERTLLITVSDAVGLSDHSLRTPVDALCEWLAERRLLLVLDSCDRVVGACRNLVGDLLTAAPGLTVLTTSRQPLGVSGEHVLDVTPLPVEGAGDILRLFRDRAVTAAPGLRLDDAAIATAAVRICRELEGVPLAVELACAQLDSRSVEHMADLLSSRLTPRLDTLTDDRVWPQRHRALRTAIGWSHELCVPLERLLWARLSVFGGDIDPRDAVAVCAGGPLTEDAVVRGLEGLTGRSVLRYDGARYRMLDTIREYGAMWLTELGESGTLADRHAAHFADVARQAHTGWPGPEQVGWYRRITDAHADLCTALNHLLAHEPETAVEMVGRVAFFWSCCGHLHEARIYLERALDGGGEPQPHRTRALWALGVTVMLQGDHEGAYRLGERCATAAWRDQDPESMLSAAYLLSLTCLMMGRAQAGFTVSDRALRERPADPFDSPSQLRCRLVRIFSLTALGRLDASREQAEELRRVCLARGECWTRAYADYQLALIHLLQGRPYEAEAHARSMISGKEELGDSFGIALGLDLLAAAVAAQGDGERAAHAYGTGQAFWRMVGHPQRGTPELAPVRAECERQARAAAGTPAYEDAFHRGLVDDGRSGLARALRGHLPDS</sequence>
<evidence type="ECO:0000313" key="1">
    <source>
        <dbReference type="EMBL" id="RDG35689.1"/>
    </source>
</evidence>
<evidence type="ECO:0000313" key="2">
    <source>
        <dbReference type="Proteomes" id="UP000253741"/>
    </source>
</evidence>
<gene>
    <name evidence="1" type="ORF">DVH02_23980</name>
</gene>
<keyword evidence="2" id="KW-1185">Reference proteome</keyword>
<dbReference type="InterPro" id="IPR027417">
    <property type="entry name" value="P-loop_NTPase"/>
</dbReference>
<proteinExistence type="predicted"/>